<dbReference type="InterPro" id="IPR054156">
    <property type="entry name" value="YxaF_TetR_C"/>
</dbReference>
<dbReference type="Proteomes" id="UP000181942">
    <property type="component" value="Unassembled WGS sequence"/>
</dbReference>
<name>A0A1I2WKV9_9ACTN</name>
<dbReference type="PANTHER" id="PTHR47506:SF1">
    <property type="entry name" value="HTH-TYPE TRANSCRIPTIONAL REGULATOR YJDC"/>
    <property type="match status" value="1"/>
</dbReference>
<dbReference type="Gene3D" id="1.10.357.10">
    <property type="entry name" value="Tetracycline Repressor, domain 2"/>
    <property type="match status" value="1"/>
</dbReference>
<accession>A0A1I2WKV9</accession>
<feature type="DNA-binding region" description="H-T-H motif" evidence="4">
    <location>
        <begin position="46"/>
        <end position="65"/>
    </location>
</feature>
<feature type="domain" description="HTH tetR-type" evidence="5">
    <location>
        <begin position="23"/>
        <end position="83"/>
    </location>
</feature>
<dbReference type="AlphaFoldDB" id="A0A1I2WKV9"/>
<keyword evidence="2 4" id="KW-0238">DNA-binding</keyword>
<protein>
    <submittedName>
        <fullName evidence="6">Transcriptional regulator, TetR family</fullName>
    </submittedName>
</protein>
<evidence type="ECO:0000256" key="1">
    <source>
        <dbReference type="ARBA" id="ARBA00023015"/>
    </source>
</evidence>
<evidence type="ECO:0000313" key="7">
    <source>
        <dbReference type="Proteomes" id="UP000181942"/>
    </source>
</evidence>
<keyword evidence="3" id="KW-0804">Transcription</keyword>
<dbReference type="GO" id="GO:0003677">
    <property type="term" value="F:DNA binding"/>
    <property type="evidence" value="ECO:0007669"/>
    <property type="project" value="UniProtKB-UniRule"/>
</dbReference>
<organism evidence="6 7">
    <name type="scientific">Streptomyces mirabilis</name>
    <dbReference type="NCBI Taxonomy" id="68239"/>
    <lineage>
        <taxon>Bacteria</taxon>
        <taxon>Bacillati</taxon>
        <taxon>Actinomycetota</taxon>
        <taxon>Actinomycetes</taxon>
        <taxon>Kitasatosporales</taxon>
        <taxon>Streptomycetaceae</taxon>
        <taxon>Streptomyces</taxon>
    </lineage>
</organism>
<evidence type="ECO:0000259" key="5">
    <source>
        <dbReference type="PROSITE" id="PS50977"/>
    </source>
</evidence>
<dbReference type="EMBL" id="FONR01000037">
    <property type="protein sequence ID" value="SFH00221.1"/>
    <property type="molecule type" value="Genomic_DNA"/>
</dbReference>
<dbReference type="InterPro" id="IPR001647">
    <property type="entry name" value="HTH_TetR"/>
</dbReference>
<dbReference type="Pfam" id="PF00440">
    <property type="entry name" value="TetR_N"/>
    <property type="match status" value="1"/>
</dbReference>
<dbReference type="PANTHER" id="PTHR47506">
    <property type="entry name" value="TRANSCRIPTIONAL REGULATORY PROTEIN"/>
    <property type="match status" value="1"/>
</dbReference>
<dbReference type="PRINTS" id="PR00455">
    <property type="entry name" value="HTHTETR"/>
</dbReference>
<evidence type="ECO:0000256" key="3">
    <source>
        <dbReference type="ARBA" id="ARBA00023163"/>
    </source>
</evidence>
<dbReference type="InterPro" id="IPR036271">
    <property type="entry name" value="Tet_transcr_reg_TetR-rel_C_sf"/>
</dbReference>
<dbReference type="SUPFAM" id="SSF48498">
    <property type="entry name" value="Tetracyclin repressor-like, C-terminal domain"/>
    <property type="match status" value="1"/>
</dbReference>
<dbReference type="InterPro" id="IPR009057">
    <property type="entry name" value="Homeodomain-like_sf"/>
</dbReference>
<dbReference type="Pfam" id="PF21993">
    <property type="entry name" value="TetR_C_13_2"/>
    <property type="match status" value="1"/>
</dbReference>
<dbReference type="SUPFAM" id="SSF46689">
    <property type="entry name" value="Homeodomain-like"/>
    <property type="match status" value="1"/>
</dbReference>
<reference evidence="6 7" key="1">
    <citation type="submission" date="2016-10" db="EMBL/GenBank/DDBJ databases">
        <authorList>
            <person name="de Groot N.N."/>
        </authorList>
    </citation>
    <scope>NUCLEOTIDE SEQUENCE [LARGE SCALE GENOMIC DNA]</scope>
    <source>
        <strain evidence="6 7">OK461</strain>
    </source>
</reference>
<dbReference type="PROSITE" id="PS50977">
    <property type="entry name" value="HTH_TETR_2"/>
    <property type="match status" value="1"/>
</dbReference>
<keyword evidence="1" id="KW-0805">Transcription regulation</keyword>
<sequence length="214" mass="23454">MSNVPEGDTVSATSDVRRTPRGLETRSRIVDSAAKLFYVRGVNATTLDDVRLASGASKSQLYNHFEDKRALIHAVIDVQSKFVLAREEQRLRGVKTLAGLRRWRDALVHANSLQDGSYGCALGAMSIELSDNDEKSRQALNASFDAWQRMLVETLTRLRVLGVLSEDADPQRLGTGLLAALQGGYVLAQNAHSSEPMAVALDMALDHIAFFARN</sequence>
<gene>
    <name evidence="6" type="ORF">SAMN02787118_13721</name>
</gene>
<evidence type="ECO:0000313" key="6">
    <source>
        <dbReference type="EMBL" id="SFH00221.1"/>
    </source>
</evidence>
<evidence type="ECO:0000256" key="4">
    <source>
        <dbReference type="PROSITE-ProRule" id="PRU00335"/>
    </source>
</evidence>
<proteinExistence type="predicted"/>
<evidence type="ECO:0000256" key="2">
    <source>
        <dbReference type="ARBA" id="ARBA00023125"/>
    </source>
</evidence>